<protein>
    <recommendedName>
        <fullName evidence="2">3'-5' exonuclease domain-containing protein</fullName>
    </recommendedName>
</protein>
<dbReference type="Gene3D" id="3.30.420.10">
    <property type="entry name" value="Ribonuclease H-like superfamily/Ribonuclease H"/>
    <property type="match status" value="1"/>
</dbReference>
<dbReference type="InterPro" id="IPR012337">
    <property type="entry name" value="RNaseH-like_sf"/>
</dbReference>
<feature type="compositionally biased region" description="Polar residues" evidence="1">
    <location>
        <begin position="618"/>
        <end position="647"/>
    </location>
</feature>
<dbReference type="PANTHER" id="PTHR47765">
    <property type="entry name" value="3'-5' EXONUCLEASE DOMAIN-CONTAINING PROTEIN"/>
    <property type="match status" value="1"/>
</dbReference>
<proteinExistence type="predicted"/>
<dbReference type="EMBL" id="DS268413">
    <property type="protein sequence ID" value="EFP07555.1"/>
    <property type="molecule type" value="Genomic_DNA"/>
</dbReference>
<sequence length="752" mass="86473">MSDFMSNTNALNLLHNAVKSYEKDAATFYMANEKATSKFTGRFDFKHFAKKIFDPIETEILSNLYVEMLEESHAYMNAHQKTRVGAQGFQHSFVTVPELLLNMILAYQLPHQKFVPFDKEKDKQKEEEQGIEGNQEEKVEKDKTETSGGGESSGGSRKKRRNSQAAKRGKNVTISPRVTLTTELSAKLLDQMLEIPLSSEVCKIFLHIELIKYFQSKLWKTAKYVLCPSNCPKQLALFGEIIAKSTKSGLISFNALNFFMHDPVINRQLEDPITILHALYIGPLNSQTVEVFAANRSDQFRQRCREVLRTAVHASKDPLTFKLSKPDFIAKTHSDRVKYRDFVDTVEQLVRDLNGEYQGSTGIHTGWACAAIKKFGQKRYVDKTWKDENYYDLIWTVLAQRPHLKKFVVDVLEKNFKDFNAARFWRRMQPYQMNATQIFNQNVSTEDPLKMSDEFLNFPPQMKHIIIVSTEKEMRDLQMLLEYKVSREEIVYVGVDAEWSAYVSPSRATILQMALYDCTYIIDLESAAISPDTYNLVLSYLFYTPEIVKIGFQFNEDLHQLRAAFRNCKELYKPNNVVCVGKLIMDLMDEVGKLEFGEDFKRDWLPFMIEDPSLTSGKDIGNTSLDESGKQANTSSIDLNESVSNESVEGGPSEPKPVKEDGKQQFLNKGLSYICEKLLGRPLDKTEQCSVWDRRPLRHLQLRYAAMDAYCMLMLYDKCKDVFAKLGYDVREFLAKQTPIRISLPLLSEEQL</sequence>
<dbReference type="eggNOG" id="KOG2207">
    <property type="taxonomic scope" value="Eukaryota"/>
</dbReference>
<feature type="region of interest" description="Disordered" evidence="1">
    <location>
        <begin position="618"/>
        <end position="661"/>
    </location>
</feature>
<dbReference type="HOGENOM" id="CLU_391939_0_0_1"/>
<feature type="region of interest" description="Disordered" evidence="1">
    <location>
        <begin position="120"/>
        <end position="172"/>
    </location>
</feature>
<dbReference type="PANTHER" id="PTHR47765:SF3">
    <property type="entry name" value="3'-5' EXONUCLEASE DOMAIN-CONTAINING PROTEIN"/>
    <property type="match status" value="1"/>
</dbReference>
<feature type="domain" description="3'-5' exonuclease" evidence="2">
    <location>
        <begin position="669"/>
        <end position="718"/>
    </location>
</feature>
<name>E3LRG4_CAERE</name>
<dbReference type="Proteomes" id="UP000008281">
    <property type="component" value="Unassembled WGS sequence"/>
</dbReference>
<dbReference type="InterPro" id="IPR052408">
    <property type="entry name" value="Exonuclease_MUT-7-like"/>
</dbReference>
<reference evidence="3" key="1">
    <citation type="submission" date="2007-07" db="EMBL/GenBank/DDBJ databases">
        <title>PCAP assembly of the Caenorhabditis remanei genome.</title>
        <authorList>
            <consortium name="The Caenorhabditis remanei Sequencing Consortium"/>
            <person name="Wilson R.K."/>
        </authorList>
    </citation>
    <scope>NUCLEOTIDE SEQUENCE [LARGE SCALE GENOMIC DNA]</scope>
    <source>
        <strain evidence="3">PB4641</strain>
    </source>
</reference>
<accession>E3LRG4</accession>
<dbReference type="STRING" id="31234.E3LRG4"/>
<dbReference type="OMA" id="DAYCMLM"/>
<dbReference type="InParanoid" id="E3LRG4"/>
<keyword evidence="4" id="KW-1185">Reference proteome</keyword>
<evidence type="ECO:0000256" key="1">
    <source>
        <dbReference type="SAM" id="MobiDB-lite"/>
    </source>
</evidence>
<dbReference type="SUPFAM" id="SSF53098">
    <property type="entry name" value="Ribonuclease H-like"/>
    <property type="match status" value="1"/>
</dbReference>
<dbReference type="InterPro" id="IPR002562">
    <property type="entry name" value="3'-5'_exonuclease_dom"/>
</dbReference>
<dbReference type="FunCoup" id="E3LRG4">
    <property type="interactions" value="872"/>
</dbReference>
<feature type="compositionally biased region" description="Basic and acidic residues" evidence="1">
    <location>
        <begin position="135"/>
        <end position="145"/>
    </location>
</feature>
<dbReference type="GO" id="GO:0003676">
    <property type="term" value="F:nucleic acid binding"/>
    <property type="evidence" value="ECO:0007669"/>
    <property type="project" value="InterPro"/>
</dbReference>
<evidence type="ECO:0000313" key="4">
    <source>
        <dbReference type="Proteomes" id="UP000008281"/>
    </source>
</evidence>
<dbReference type="GO" id="GO:0006139">
    <property type="term" value="P:nucleobase-containing compound metabolic process"/>
    <property type="evidence" value="ECO:0007669"/>
    <property type="project" value="InterPro"/>
</dbReference>
<gene>
    <name evidence="3" type="ORF">CRE_26057</name>
</gene>
<dbReference type="InterPro" id="IPR036397">
    <property type="entry name" value="RNaseH_sf"/>
</dbReference>
<dbReference type="GO" id="GO:0008408">
    <property type="term" value="F:3'-5' exonuclease activity"/>
    <property type="evidence" value="ECO:0007669"/>
    <property type="project" value="InterPro"/>
</dbReference>
<dbReference type="OrthoDB" id="18193at2759"/>
<dbReference type="AlphaFoldDB" id="E3LRG4"/>
<dbReference type="Pfam" id="PF01612">
    <property type="entry name" value="DNA_pol_A_exo1"/>
    <property type="match status" value="1"/>
</dbReference>
<feature type="compositionally biased region" description="Basic residues" evidence="1">
    <location>
        <begin position="156"/>
        <end position="170"/>
    </location>
</feature>
<evidence type="ECO:0000259" key="2">
    <source>
        <dbReference type="Pfam" id="PF01612"/>
    </source>
</evidence>
<evidence type="ECO:0000313" key="3">
    <source>
        <dbReference type="EMBL" id="EFP07555.1"/>
    </source>
</evidence>
<organism evidence="4">
    <name type="scientific">Caenorhabditis remanei</name>
    <name type="common">Caenorhabditis vulgaris</name>
    <dbReference type="NCBI Taxonomy" id="31234"/>
    <lineage>
        <taxon>Eukaryota</taxon>
        <taxon>Metazoa</taxon>
        <taxon>Ecdysozoa</taxon>
        <taxon>Nematoda</taxon>
        <taxon>Chromadorea</taxon>
        <taxon>Rhabditida</taxon>
        <taxon>Rhabditina</taxon>
        <taxon>Rhabditomorpha</taxon>
        <taxon>Rhabditoidea</taxon>
        <taxon>Rhabditidae</taxon>
        <taxon>Peloderinae</taxon>
        <taxon>Caenorhabditis</taxon>
    </lineage>
</organism>